<proteinExistence type="inferred from homology"/>
<evidence type="ECO:0000256" key="7">
    <source>
        <dbReference type="RuleBase" id="RU363032"/>
    </source>
</evidence>
<organism evidence="9 10">
    <name type="scientific">Diplocloster modestus</name>
    <dbReference type="NCBI Taxonomy" id="2850322"/>
    <lineage>
        <taxon>Bacteria</taxon>
        <taxon>Bacillati</taxon>
        <taxon>Bacillota</taxon>
        <taxon>Clostridia</taxon>
        <taxon>Lachnospirales</taxon>
        <taxon>Lachnospiraceae</taxon>
        <taxon>Diplocloster</taxon>
    </lineage>
</organism>
<keyword evidence="10" id="KW-1185">Reference proteome</keyword>
<dbReference type="PANTHER" id="PTHR43163:SF6">
    <property type="entry name" value="DIPEPTIDE TRANSPORT SYSTEM PERMEASE PROTEIN DPPB-RELATED"/>
    <property type="match status" value="1"/>
</dbReference>
<feature type="transmembrane region" description="Helical" evidence="7">
    <location>
        <begin position="238"/>
        <end position="260"/>
    </location>
</feature>
<evidence type="ECO:0000256" key="6">
    <source>
        <dbReference type="ARBA" id="ARBA00023136"/>
    </source>
</evidence>
<comment type="subcellular location">
    <subcellularLocation>
        <location evidence="1 7">Cell membrane</location>
        <topology evidence="1 7">Multi-pass membrane protein</topology>
    </subcellularLocation>
</comment>
<dbReference type="EMBL" id="JAHQCX010000010">
    <property type="protein sequence ID" value="MBU9727287.1"/>
    <property type="molecule type" value="Genomic_DNA"/>
</dbReference>
<dbReference type="PROSITE" id="PS50928">
    <property type="entry name" value="ABC_TM1"/>
    <property type="match status" value="1"/>
</dbReference>
<sequence>MKFYIKKVITLMITLLIVSFLTFLAFDLISGDPATSKLSTQATPEKVEALREEMGLNDPLPIRYARWIAGFASGDLGESYSYHLPVGQMLLEKLPVTLTMMGISFVMILLLGIPLGILCARHENGIVDHILSVLNQIAMSIPPFFLGILLTFLFGLVLKLFTPGGYVSYQDSTAGFLGYLILPSFAIALPKSAMTVKLLRSSVLGQLRQDYVKTAHSRGNSQNGVLYRHVLRNACIPVLTFLGMALADMLASSIIIEQVFGIPGLGRMLVSSISGRDYPVVQAIITFLAAFVVIVNFLVDMGYRWLDPRVRLGGSGNE</sequence>
<dbReference type="Proteomes" id="UP001314681">
    <property type="component" value="Unassembled WGS sequence"/>
</dbReference>
<evidence type="ECO:0000313" key="10">
    <source>
        <dbReference type="Proteomes" id="UP001314681"/>
    </source>
</evidence>
<feature type="domain" description="ABC transmembrane type-1" evidence="8">
    <location>
        <begin position="94"/>
        <end position="299"/>
    </location>
</feature>
<keyword evidence="5 7" id="KW-1133">Transmembrane helix</keyword>
<evidence type="ECO:0000256" key="1">
    <source>
        <dbReference type="ARBA" id="ARBA00004651"/>
    </source>
</evidence>
<dbReference type="Gene3D" id="1.10.3720.10">
    <property type="entry name" value="MetI-like"/>
    <property type="match status" value="1"/>
</dbReference>
<evidence type="ECO:0000256" key="3">
    <source>
        <dbReference type="ARBA" id="ARBA00022475"/>
    </source>
</evidence>
<dbReference type="InterPro" id="IPR035906">
    <property type="entry name" value="MetI-like_sf"/>
</dbReference>
<accession>A0ABS6K9W4</accession>
<evidence type="ECO:0000256" key="5">
    <source>
        <dbReference type="ARBA" id="ARBA00022989"/>
    </source>
</evidence>
<evidence type="ECO:0000259" key="8">
    <source>
        <dbReference type="PROSITE" id="PS50928"/>
    </source>
</evidence>
<dbReference type="PANTHER" id="PTHR43163">
    <property type="entry name" value="DIPEPTIDE TRANSPORT SYSTEM PERMEASE PROTEIN DPPB-RELATED"/>
    <property type="match status" value="1"/>
</dbReference>
<feature type="transmembrane region" description="Helical" evidence="7">
    <location>
        <begin position="280"/>
        <end position="299"/>
    </location>
</feature>
<evidence type="ECO:0000256" key="2">
    <source>
        <dbReference type="ARBA" id="ARBA00022448"/>
    </source>
</evidence>
<feature type="transmembrane region" description="Helical" evidence="7">
    <location>
        <begin position="173"/>
        <end position="190"/>
    </location>
</feature>
<protein>
    <submittedName>
        <fullName evidence="9">ABC transporter permease</fullName>
    </submittedName>
</protein>
<dbReference type="CDD" id="cd06261">
    <property type="entry name" value="TM_PBP2"/>
    <property type="match status" value="1"/>
</dbReference>
<keyword evidence="6 7" id="KW-0472">Membrane</keyword>
<comment type="similarity">
    <text evidence="7">Belongs to the binding-protein-dependent transport system permease family.</text>
</comment>
<dbReference type="Pfam" id="PF00528">
    <property type="entry name" value="BPD_transp_1"/>
    <property type="match status" value="1"/>
</dbReference>
<reference evidence="9 10" key="1">
    <citation type="submission" date="2021-06" db="EMBL/GenBank/DDBJ databases">
        <title>Description of novel taxa of the family Lachnospiraceae.</title>
        <authorList>
            <person name="Chaplin A.V."/>
            <person name="Sokolova S.R."/>
            <person name="Pikina A.P."/>
            <person name="Korzhanova M."/>
            <person name="Belova V."/>
            <person name="Korostin D."/>
            <person name="Efimov B.A."/>
        </authorList>
    </citation>
    <scope>NUCLEOTIDE SEQUENCE [LARGE SCALE GENOMIC DNA]</scope>
    <source>
        <strain evidence="9 10">ASD4241</strain>
    </source>
</reference>
<dbReference type="InterPro" id="IPR000515">
    <property type="entry name" value="MetI-like"/>
</dbReference>
<keyword evidence="4 7" id="KW-0812">Transmembrane</keyword>
<dbReference type="RefSeq" id="WP_158354022.1">
    <property type="nucleotide sequence ID" value="NZ_JAHQCX010000010.1"/>
</dbReference>
<keyword evidence="3" id="KW-1003">Cell membrane</keyword>
<keyword evidence="2 7" id="KW-0813">Transport</keyword>
<name>A0ABS6K9W4_9FIRM</name>
<comment type="caution">
    <text evidence="9">The sequence shown here is derived from an EMBL/GenBank/DDBJ whole genome shotgun (WGS) entry which is preliminary data.</text>
</comment>
<dbReference type="InterPro" id="IPR045621">
    <property type="entry name" value="BPD_transp_1_N"/>
</dbReference>
<gene>
    <name evidence="9" type="ORF">KTH90_14810</name>
</gene>
<dbReference type="Pfam" id="PF19300">
    <property type="entry name" value="BPD_transp_1_N"/>
    <property type="match status" value="1"/>
</dbReference>
<feature type="transmembrane region" description="Helical" evidence="7">
    <location>
        <begin position="141"/>
        <end position="161"/>
    </location>
</feature>
<dbReference type="SUPFAM" id="SSF161098">
    <property type="entry name" value="MetI-like"/>
    <property type="match status" value="1"/>
</dbReference>
<evidence type="ECO:0000256" key="4">
    <source>
        <dbReference type="ARBA" id="ARBA00022692"/>
    </source>
</evidence>
<feature type="transmembrane region" description="Helical" evidence="7">
    <location>
        <begin position="98"/>
        <end position="120"/>
    </location>
</feature>
<evidence type="ECO:0000313" key="9">
    <source>
        <dbReference type="EMBL" id="MBU9727287.1"/>
    </source>
</evidence>